<dbReference type="FunFam" id="3.30.565.10:FF:000010">
    <property type="entry name" value="Sensor histidine kinase RcsC"/>
    <property type="match status" value="1"/>
</dbReference>
<dbReference type="FunFam" id="1.10.287.130:FF:000002">
    <property type="entry name" value="Two-component osmosensing histidine kinase"/>
    <property type="match status" value="1"/>
</dbReference>
<dbReference type="InterPro" id="IPR003661">
    <property type="entry name" value="HisK_dim/P_dom"/>
</dbReference>
<dbReference type="GO" id="GO:0000155">
    <property type="term" value="F:phosphorelay sensor kinase activity"/>
    <property type="evidence" value="ECO:0007669"/>
    <property type="project" value="InterPro"/>
</dbReference>
<dbReference type="EC" id="2.7.13.3" evidence="2"/>
<dbReference type="KEGG" id="sfc:Spiaf_2234"/>
<dbReference type="Proteomes" id="UP000007383">
    <property type="component" value="Chromosome"/>
</dbReference>
<dbReference type="InterPro" id="IPR000700">
    <property type="entry name" value="PAS-assoc_C"/>
</dbReference>
<evidence type="ECO:0000259" key="15">
    <source>
        <dbReference type="PROSITE" id="PS50109"/>
    </source>
</evidence>
<dbReference type="PROSITE" id="PS50109">
    <property type="entry name" value="HIS_KIN"/>
    <property type="match status" value="1"/>
</dbReference>
<dbReference type="InterPro" id="IPR036097">
    <property type="entry name" value="HisK_dim/P_sf"/>
</dbReference>
<comment type="catalytic activity">
    <reaction evidence="1">
        <text>ATP + protein L-histidine = ADP + protein N-phospho-L-histidine.</text>
        <dbReference type="EC" id="2.7.13.3"/>
    </reaction>
</comment>
<dbReference type="Pfam" id="PF00072">
    <property type="entry name" value="Response_reg"/>
    <property type="match status" value="1"/>
</dbReference>
<feature type="domain" description="Histidine kinase" evidence="15">
    <location>
        <begin position="634"/>
        <end position="854"/>
    </location>
</feature>
<dbReference type="Pfam" id="PF02518">
    <property type="entry name" value="HATPase_c"/>
    <property type="match status" value="1"/>
</dbReference>
<keyword evidence="7" id="KW-0067">ATP-binding</keyword>
<evidence type="ECO:0000256" key="6">
    <source>
        <dbReference type="ARBA" id="ARBA00022777"/>
    </source>
</evidence>
<dbReference type="AlphaFoldDB" id="H9UL77"/>
<dbReference type="InterPro" id="IPR004358">
    <property type="entry name" value="Sig_transdc_His_kin-like_C"/>
</dbReference>
<evidence type="ECO:0000256" key="5">
    <source>
        <dbReference type="ARBA" id="ARBA00022741"/>
    </source>
</evidence>
<evidence type="ECO:0000259" key="16">
    <source>
        <dbReference type="PROSITE" id="PS50110"/>
    </source>
</evidence>
<feature type="modified residue" description="4-aspartylphosphate" evidence="11">
    <location>
        <position position="958"/>
    </location>
</feature>
<accession>H9UL77</accession>
<dbReference type="InterPro" id="IPR001610">
    <property type="entry name" value="PAC"/>
</dbReference>
<dbReference type="Gene3D" id="3.40.50.2300">
    <property type="match status" value="1"/>
</dbReference>
<dbReference type="OrthoDB" id="9815750at2"/>
<dbReference type="RefSeq" id="WP_014456253.1">
    <property type="nucleotide sequence ID" value="NC_017098.1"/>
</dbReference>
<dbReference type="InterPro" id="IPR011006">
    <property type="entry name" value="CheY-like_superfamily"/>
</dbReference>
<dbReference type="Pfam" id="PF00989">
    <property type="entry name" value="PAS"/>
    <property type="match status" value="1"/>
</dbReference>
<dbReference type="Gene3D" id="1.10.287.130">
    <property type="match status" value="1"/>
</dbReference>
<dbReference type="SUPFAM" id="SSF55785">
    <property type="entry name" value="PYP-like sensor domain (PAS domain)"/>
    <property type="match status" value="1"/>
</dbReference>
<dbReference type="HOGENOM" id="CLU_294215_0_0_12"/>
<dbReference type="PROSITE" id="PS50112">
    <property type="entry name" value="PAS"/>
    <property type="match status" value="1"/>
</dbReference>
<feature type="chain" id="PRO_5003623414" description="Sensory/regulatory protein RpfC" evidence="14">
    <location>
        <begin position="28"/>
        <end position="1031"/>
    </location>
</feature>
<keyword evidence="14" id="KW-0732">Signal</keyword>
<feature type="region of interest" description="Disordered" evidence="12">
    <location>
        <begin position="865"/>
        <end position="894"/>
    </location>
</feature>
<keyword evidence="20" id="KW-1185">Reference proteome</keyword>
<proteinExistence type="predicted"/>
<dbReference type="Gene3D" id="3.30.450.40">
    <property type="match status" value="1"/>
</dbReference>
<comment type="subunit">
    <text evidence="9">At low DSF concentrations, interacts with RpfF.</text>
</comment>
<feature type="domain" description="PAS" evidence="17">
    <location>
        <begin position="308"/>
        <end position="374"/>
    </location>
</feature>
<dbReference type="CDD" id="cd13706">
    <property type="entry name" value="PBP2_HisK_like_1"/>
    <property type="match status" value="1"/>
</dbReference>
<dbReference type="PROSITE" id="PS50113">
    <property type="entry name" value="PAC"/>
    <property type="match status" value="1"/>
</dbReference>
<evidence type="ECO:0000256" key="2">
    <source>
        <dbReference type="ARBA" id="ARBA00012438"/>
    </source>
</evidence>
<dbReference type="InterPro" id="IPR003018">
    <property type="entry name" value="GAF"/>
</dbReference>
<dbReference type="Pfam" id="PF01590">
    <property type="entry name" value="GAF"/>
    <property type="match status" value="1"/>
</dbReference>
<evidence type="ECO:0000256" key="9">
    <source>
        <dbReference type="ARBA" id="ARBA00064003"/>
    </source>
</evidence>
<dbReference type="SMART" id="SM00387">
    <property type="entry name" value="HATPase_c"/>
    <property type="match status" value="1"/>
</dbReference>
<keyword evidence="5" id="KW-0547">Nucleotide-binding</keyword>
<evidence type="ECO:0000256" key="10">
    <source>
        <dbReference type="ARBA" id="ARBA00068150"/>
    </source>
</evidence>
<dbReference type="InterPro" id="IPR035965">
    <property type="entry name" value="PAS-like_dom_sf"/>
</dbReference>
<dbReference type="PROSITE" id="PS50110">
    <property type="entry name" value="RESPONSE_REGULATORY"/>
    <property type="match status" value="1"/>
</dbReference>
<dbReference type="InterPro" id="IPR029016">
    <property type="entry name" value="GAF-like_dom_sf"/>
</dbReference>
<dbReference type="InterPro" id="IPR001638">
    <property type="entry name" value="Solute-binding_3/MltF_N"/>
</dbReference>
<evidence type="ECO:0000256" key="14">
    <source>
        <dbReference type="SAM" id="SignalP"/>
    </source>
</evidence>
<evidence type="ECO:0000259" key="18">
    <source>
        <dbReference type="PROSITE" id="PS50113"/>
    </source>
</evidence>
<dbReference type="Gene3D" id="3.40.190.10">
    <property type="entry name" value="Periplasmic binding protein-like II"/>
    <property type="match status" value="2"/>
</dbReference>
<keyword evidence="4" id="KW-0808">Transferase</keyword>
<evidence type="ECO:0000256" key="8">
    <source>
        <dbReference type="ARBA" id="ARBA00023012"/>
    </source>
</evidence>
<reference evidence="20" key="1">
    <citation type="journal article" date="2013" name="Stand. Genomic Sci.">
        <title>Complete genome sequence of the halophilic bacterium Spirochaeta africana type strain (Z-7692(T)) from the alkaline Lake Magadi in the East African Rift.</title>
        <authorList>
            <person name="Liolos K."/>
            <person name="Abt B."/>
            <person name="Scheuner C."/>
            <person name="Teshima H."/>
            <person name="Held B."/>
            <person name="Lapidus A."/>
            <person name="Nolan M."/>
            <person name="Lucas S."/>
            <person name="Deshpande S."/>
            <person name="Cheng J.F."/>
            <person name="Tapia R."/>
            <person name="Goodwin L.A."/>
            <person name="Pitluck S."/>
            <person name="Pagani I."/>
            <person name="Ivanova N."/>
            <person name="Mavromatis K."/>
            <person name="Mikhailova N."/>
            <person name="Huntemann M."/>
            <person name="Pati A."/>
            <person name="Chen A."/>
            <person name="Palaniappan K."/>
            <person name="Land M."/>
            <person name="Rohde M."/>
            <person name="Tindall B.J."/>
            <person name="Detter J.C."/>
            <person name="Goker M."/>
            <person name="Bristow J."/>
            <person name="Eisen J.A."/>
            <person name="Markowitz V."/>
            <person name="Hugenholtz P."/>
            <person name="Woyke T."/>
            <person name="Klenk H.P."/>
            <person name="Kyrpides N.C."/>
        </authorList>
    </citation>
    <scope>NUCLEOTIDE SEQUENCE</scope>
    <source>
        <strain evidence="20">ATCC 700263 / DSM 8902 / Z-7692</strain>
    </source>
</reference>
<evidence type="ECO:0000259" key="17">
    <source>
        <dbReference type="PROSITE" id="PS50112"/>
    </source>
</evidence>
<dbReference type="SMART" id="SM00091">
    <property type="entry name" value="PAS"/>
    <property type="match status" value="1"/>
</dbReference>
<evidence type="ECO:0000256" key="4">
    <source>
        <dbReference type="ARBA" id="ARBA00022679"/>
    </source>
</evidence>
<dbReference type="InterPro" id="IPR005467">
    <property type="entry name" value="His_kinase_dom"/>
</dbReference>
<feature type="domain" description="PAC" evidence="18">
    <location>
        <begin position="385"/>
        <end position="439"/>
    </location>
</feature>
<dbReference type="SUPFAM" id="SSF53850">
    <property type="entry name" value="Periplasmic binding protein-like II"/>
    <property type="match status" value="1"/>
</dbReference>
<dbReference type="SMART" id="SM00065">
    <property type="entry name" value="GAF"/>
    <property type="match status" value="1"/>
</dbReference>
<dbReference type="STRING" id="889378.Spiaf_2234"/>
<dbReference type="PANTHER" id="PTHR43047">
    <property type="entry name" value="TWO-COMPONENT HISTIDINE PROTEIN KINASE"/>
    <property type="match status" value="1"/>
</dbReference>
<dbReference type="SMART" id="SM00448">
    <property type="entry name" value="REC"/>
    <property type="match status" value="1"/>
</dbReference>
<dbReference type="InterPro" id="IPR001789">
    <property type="entry name" value="Sig_transdc_resp-reg_receiver"/>
</dbReference>
<evidence type="ECO:0000256" key="1">
    <source>
        <dbReference type="ARBA" id="ARBA00000085"/>
    </source>
</evidence>
<gene>
    <name evidence="19" type="ordered locus">Spiaf_2234</name>
</gene>
<keyword evidence="6" id="KW-0418">Kinase</keyword>
<dbReference type="SUPFAM" id="SSF52172">
    <property type="entry name" value="CheY-like"/>
    <property type="match status" value="1"/>
</dbReference>
<dbReference type="CDD" id="cd16922">
    <property type="entry name" value="HATPase_EvgS-ArcB-TorS-like"/>
    <property type="match status" value="1"/>
</dbReference>
<keyword evidence="3 11" id="KW-0597">Phosphoprotein</keyword>
<dbReference type="SUPFAM" id="SSF47384">
    <property type="entry name" value="Homodimeric domain of signal transducing histidine kinase"/>
    <property type="match status" value="1"/>
</dbReference>
<dbReference type="InterPro" id="IPR000014">
    <property type="entry name" value="PAS"/>
</dbReference>
<protein>
    <recommendedName>
        <fullName evidence="10">Sensory/regulatory protein RpfC</fullName>
        <ecNumber evidence="2">2.7.13.3</ecNumber>
    </recommendedName>
</protein>
<dbReference type="CDD" id="cd17546">
    <property type="entry name" value="REC_hyHK_CKI1_RcsC-like"/>
    <property type="match status" value="1"/>
</dbReference>
<dbReference type="SUPFAM" id="SSF55781">
    <property type="entry name" value="GAF domain-like"/>
    <property type="match status" value="1"/>
</dbReference>
<feature type="signal peptide" evidence="14">
    <location>
        <begin position="1"/>
        <end position="27"/>
    </location>
</feature>
<dbReference type="Gene3D" id="3.30.565.10">
    <property type="entry name" value="Histidine kinase-like ATPase, C-terminal domain"/>
    <property type="match status" value="1"/>
</dbReference>
<dbReference type="GO" id="GO:0005524">
    <property type="term" value="F:ATP binding"/>
    <property type="evidence" value="ECO:0007669"/>
    <property type="project" value="UniProtKB-KW"/>
</dbReference>
<dbReference type="CDD" id="cd00082">
    <property type="entry name" value="HisKA"/>
    <property type="match status" value="1"/>
</dbReference>
<evidence type="ECO:0000256" key="12">
    <source>
        <dbReference type="SAM" id="MobiDB-lite"/>
    </source>
</evidence>
<dbReference type="InterPro" id="IPR036890">
    <property type="entry name" value="HATPase_C_sf"/>
</dbReference>
<dbReference type="CDD" id="cd00130">
    <property type="entry name" value="PAS"/>
    <property type="match status" value="1"/>
</dbReference>
<feature type="domain" description="Response regulatory" evidence="16">
    <location>
        <begin position="907"/>
        <end position="1026"/>
    </location>
</feature>
<keyword evidence="13" id="KW-0472">Membrane</keyword>
<feature type="transmembrane region" description="Helical" evidence="13">
    <location>
        <begin position="259"/>
        <end position="279"/>
    </location>
</feature>
<keyword evidence="8" id="KW-0902">Two-component regulatory system</keyword>
<keyword evidence="13" id="KW-0812">Transmembrane</keyword>
<dbReference type="EMBL" id="CP003282">
    <property type="protein sequence ID" value="AFG38270.1"/>
    <property type="molecule type" value="Genomic_DNA"/>
</dbReference>
<dbReference type="SUPFAM" id="SSF55874">
    <property type="entry name" value="ATPase domain of HSP90 chaperone/DNA topoisomerase II/histidine kinase"/>
    <property type="match status" value="1"/>
</dbReference>
<sequence>MNRFTTSCWGCLVCAILLGLQAAPLHAEAPQPLVVSQDRSWPPMSFLDQEGNPQGLLIDLWREIAHELQRPVEFMLADTWQGSIDQVVQGDADVHGGLFSSPKREQILQFSNELLPLSAFVFAPDVAAVRSAADLAGLVTGVIYGTVEQEFMESSFPDYQLIEYPNYDSLIAAAITREIDAFVSDYPIGLYLLEHHQIPTGFKPVQHLYTSPLRAGTAPDRQDLLREINQALLNIDADTRREIGERWIRTETVEVIPAWLLPIGLPALIIGILLSYSLILRRQQHRLAAEYRQKSRELAAAHYSGRLSEERYQLLADNSRDVIWTMDLEGRFTYVSPSVLQLRGYTPEEVMQHPVEKAICPDSREMYYQGLQQIREYILSGRTFPEGRMELEQPCKDGSSIWTETIVTPLYDNQHRTVGILGSTRDISVRRESDQRIAFQQEFQKTAAAMSAEFIKASVTTIDNKVQLLLQQIGALFGVDRSYLFLFQENATVMTNTHEWCAAGIPSVKHEQQQIPVSSSPWVVQQIRADEAVYIADANTIPDEGARERQLFREQKIQSLLLVPVRDDAELMGFFGLDSLRTQRSWNEHDISLLKVFANIIADALHKVAAERELIRTKEAAIAASRTKSEFLANMSHEIRTPLNGLIGFTELLGDTSLDPVQQHYLHNAKSSAQLLLEIINDILDFSKIEAGRIDLEYAFNNLQELIQEASAIVEWQAGTKGLALQLQLPPDLPWIYTDSLRLKQILLNLMSNAIKFTDAGFIRIQASWKELDHQYAEVTISVQDSGIGIAADHQARLFDAFTQADSSTTRRYGGTGLGLAISRLLAERLGGQLLLESTPGEGSTFTLQLTASCRPAPSAARVAAERSAAAAGADGEVPTDGASPDAETSAAAAAAGSTTAGALRPRVLIAEDVPLNLELFETMVRKLYPDAEVATARDGVEACRMAAELLPDIILMDIHMPQMDGLEAARCIRQQTEASRNMAIIALTAGAATDERDTALQAGMDDFLTKPVRPRQLQELIERHLQPGTA</sequence>
<dbReference type="NCBIfam" id="TIGR00229">
    <property type="entry name" value="sensory_box"/>
    <property type="match status" value="1"/>
</dbReference>
<evidence type="ECO:0000256" key="3">
    <source>
        <dbReference type="ARBA" id="ARBA00022553"/>
    </source>
</evidence>
<dbReference type="GO" id="GO:0006355">
    <property type="term" value="P:regulation of DNA-templated transcription"/>
    <property type="evidence" value="ECO:0007669"/>
    <property type="project" value="InterPro"/>
</dbReference>
<dbReference type="eggNOG" id="COG5002">
    <property type="taxonomic scope" value="Bacteria"/>
</dbReference>
<dbReference type="Pfam" id="PF00512">
    <property type="entry name" value="HisKA"/>
    <property type="match status" value="1"/>
</dbReference>
<evidence type="ECO:0000256" key="7">
    <source>
        <dbReference type="ARBA" id="ARBA00022840"/>
    </source>
</evidence>
<dbReference type="InterPro" id="IPR013767">
    <property type="entry name" value="PAS_fold"/>
</dbReference>
<evidence type="ECO:0000313" key="20">
    <source>
        <dbReference type="Proteomes" id="UP000007383"/>
    </source>
</evidence>
<dbReference type="PRINTS" id="PR00344">
    <property type="entry name" value="BCTRLSENSOR"/>
</dbReference>
<evidence type="ECO:0000313" key="19">
    <source>
        <dbReference type="EMBL" id="AFG38270.1"/>
    </source>
</evidence>
<keyword evidence="13" id="KW-1133">Transmembrane helix</keyword>
<organism evidence="19 20">
    <name type="scientific">Spirochaeta africana (strain ATCC 700263 / DSM 8902 / Z-7692)</name>
    <dbReference type="NCBI Taxonomy" id="889378"/>
    <lineage>
        <taxon>Bacteria</taxon>
        <taxon>Pseudomonadati</taxon>
        <taxon>Spirochaetota</taxon>
        <taxon>Spirochaetia</taxon>
        <taxon>Spirochaetales</taxon>
        <taxon>Spirochaetaceae</taxon>
        <taxon>Spirochaeta</taxon>
    </lineage>
</organism>
<dbReference type="Gene3D" id="3.30.450.20">
    <property type="entry name" value="PAS domain"/>
    <property type="match status" value="1"/>
</dbReference>
<dbReference type="PANTHER" id="PTHR43047:SF64">
    <property type="entry name" value="HISTIDINE KINASE CONTAINING CHEY-HOMOLOGOUS RECEIVER DOMAIN AND PAS DOMAIN-RELATED"/>
    <property type="match status" value="1"/>
</dbReference>
<evidence type="ECO:0000256" key="13">
    <source>
        <dbReference type="SAM" id="Phobius"/>
    </source>
</evidence>
<dbReference type="InterPro" id="IPR003594">
    <property type="entry name" value="HATPase_dom"/>
</dbReference>
<dbReference type="SMART" id="SM00388">
    <property type="entry name" value="HisKA"/>
    <property type="match status" value="1"/>
</dbReference>
<evidence type="ECO:0000256" key="11">
    <source>
        <dbReference type="PROSITE-ProRule" id="PRU00169"/>
    </source>
</evidence>
<dbReference type="SMART" id="SM00062">
    <property type="entry name" value="PBPb"/>
    <property type="match status" value="1"/>
</dbReference>
<dbReference type="PATRIC" id="fig|889378.3.peg.2211"/>
<dbReference type="eggNOG" id="COG2205">
    <property type="taxonomic scope" value="Bacteria"/>
</dbReference>
<name>H9UL77_SPIAZ</name>
<dbReference type="SMART" id="SM00086">
    <property type="entry name" value="PAC"/>
    <property type="match status" value="1"/>
</dbReference>
<dbReference type="Pfam" id="PF00497">
    <property type="entry name" value="SBP_bac_3"/>
    <property type="match status" value="1"/>
</dbReference>